<organism evidence="6">
    <name type="scientific">Rouxiella sp. WC2420</name>
    <dbReference type="NCBI Taxonomy" id="3234145"/>
    <lineage>
        <taxon>Bacteria</taxon>
        <taxon>Pseudomonadati</taxon>
        <taxon>Pseudomonadota</taxon>
        <taxon>Gammaproteobacteria</taxon>
        <taxon>Enterobacterales</taxon>
        <taxon>Yersiniaceae</taxon>
        <taxon>Rouxiella</taxon>
    </lineage>
</organism>
<dbReference type="Pfam" id="PF03466">
    <property type="entry name" value="LysR_substrate"/>
    <property type="match status" value="1"/>
</dbReference>
<dbReference type="AlphaFoldDB" id="A0AB39VL53"/>
<proteinExistence type="inferred from homology"/>
<dbReference type="PROSITE" id="PS50931">
    <property type="entry name" value="HTH_LYSR"/>
    <property type="match status" value="1"/>
</dbReference>
<dbReference type="Gene3D" id="1.10.10.10">
    <property type="entry name" value="Winged helix-like DNA-binding domain superfamily/Winged helix DNA-binding domain"/>
    <property type="match status" value="1"/>
</dbReference>
<dbReference type="Gene3D" id="3.40.190.10">
    <property type="entry name" value="Periplasmic binding protein-like II"/>
    <property type="match status" value="2"/>
</dbReference>
<evidence type="ECO:0000256" key="4">
    <source>
        <dbReference type="ARBA" id="ARBA00023163"/>
    </source>
</evidence>
<evidence type="ECO:0000259" key="5">
    <source>
        <dbReference type="PROSITE" id="PS50931"/>
    </source>
</evidence>
<evidence type="ECO:0000256" key="1">
    <source>
        <dbReference type="ARBA" id="ARBA00009437"/>
    </source>
</evidence>
<evidence type="ECO:0000256" key="2">
    <source>
        <dbReference type="ARBA" id="ARBA00023015"/>
    </source>
</evidence>
<name>A0AB39VL53_9GAMM</name>
<dbReference type="Pfam" id="PF00126">
    <property type="entry name" value="HTH_1"/>
    <property type="match status" value="1"/>
</dbReference>
<evidence type="ECO:0000256" key="3">
    <source>
        <dbReference type="ARBA" id="ARBA00023125"/>
    </source>
</evidence>
<dbReference type="SUPFAM" id="SSF46785">
    <property type="entry name" value="Winged helix' DNA-binding domain"/>
    <property type="match status" value="1"/>
</dbReference>
<dbReference type="InterPro" id="IPR036390">
    <property type="entry name" value="WH_DNA-bd_sf"/>
</dbReference>
<protein>
    <submittedName>
        <fullName evidence="6">LysR family transcriptional regulator</fullName>
    </submittedName>
</protein>
<dbReference type="InterPro" id="IPR036388">
    <property type="entry name" value="WH-like_DNA-bd_sf"/>
</dbReference>
<dbReference type="InterPro" id="IPR005119">
    <property type="entry name" value="LysR_subst-bd"/>
</dbReference>
<gene>
    <name evidence="6" type="ORF">AB3G37_12620</name>
</gene>
<dbReference type="PRINTS" id="PR00039">
    <property type="entry name" value="HTHLYSR"/>
</dbReference>
<comment type="similarity">
    <text evidence="1">Belongs to the LysR transcriptional regulatory family.</text>
</comment>
<dbReference type="GO" id="GO:0000976">
    <property type="term" value="F:transcription cis-regulatory region binding"/>
    <property type="evidence" value="ECO:0007669"/>
    <property type="project" value="TreeGrafter"/>
</dbReference>
<reference evidence="6" key="1">
    <citation type="submission" date="2024-07" db="EMBL/GenBank/DDBJ databases">
        <authorList>
            <person name="Biller S.J."/>
        </authorList>
    </citation>
    <scope>NUCLEOTIDE SEQUENCE</scope>
    <source>
        <strain evidence="6">WC2420</strain>
    </source>
</reference>
<sequence>MKRIIPQKLNLEQLATFELVVLHGSFSAAAEQLGLTQPAVSLQIRQLEKFFNLKLLERIAKKMKPTSAGFTLLEHNILINNAIDGALQSMAVHAHEISGQVTLGTGATACIHLLPPLLGHLKQQWPELDVNVKIGNTDEMLKAVTENRLDLALVTLPAAGNNLSITPVYEESFVVIQQAQPRLLLDEITPERLVNLPLILFENGSSTRQLIDDWFQQQGLRPHPIMELGSVEAIKQMVMAGLGVSIVPQLAMSQPQNSSRLCSHPLNPPLNRQLAVVLRQDKPLNKALKKVVDGLLALGAPSMLPAISKTD</sequence>
<accession>A0AB39VL53</accession>
<dbReference type="PANTHER" id="PTHR30126:SF40">
    <property type="entry name" value="HTH-TYPE TRANSCRIPTIONAL REGULATOR GLTR"/>
    <property type="match status" value="1"/>
</dbReference>
<dbReference type="RefSeq" id="WP_369787978.1">
    <property type="nucleotide sequence ID" value="NZ_CP165628.1"/>
</dbReference>
<dbReference type="PANTHER" id="PTHR30126">
    <property type="entry name" value="HTH-TYPE TRANSCRIPTIONAL REGULATOR"/>
    <property type="match status" value="1"/>
</dbReference>
<keyword evidence="3" id="KW-0238">DNA-binding</keyword>
<keyword evidence="4" id="KW-0804">Transcription</keyword>
<keyword evidence="2" id="KW-0805">Transcription regulation</keyword>
<dbReference type="GO" id="GO:0003700">
    <property type="term" value="F:DNA-binding transcription factor activity"/>
    <property type="evidence" value="ECO:0007669"/>
    <property type="project" value="InterPro"/>
</dbReference>
<dbReference type="CDD" id="cd05466">
    <property type="entry name" value="PBP2_LTTR_substrate"/>
    <property type="match status" value="1"/>
</dbReference>
<dbReference type="SUPFAM" id="SSF53850">
    <property type="entry name" value="Periplasmic binding protein-like II"/>
    <property type="match status" value="1"/>
</dbReference>
<feature type="domain" description="HTH lysR-type" evidence="5">
    <location>
        <begin position="9"/>
        <end position="66"/>
    </location>
</feature>
<dbReference type="InterPro" id="IPR000847">
    <property type="entry name" value="LysR_HTH_N"/>
</dbReference>
<evidence type="ECO:0000313" key="6">
    <source>
        <dbReference type="EMBL" id="XDU70437.1"/>
    </source>
</evidence>
<dbReference type="EMBL" id="CP165628">
    <property type="protein sequence ID" value="XDU70437.1"/>
    <property type="molecule type" value="Genomic_DNA"/>
</dbReference>